<evidence type="ECO:0000256" key="1">
    <source>
        <dbReference type="ARBA" id="ARBA00005234"/>
    </source>
</evidence>
<dbReference type="GO" id="GO:0006508">
    <property type="term" value="P:proteolysis"/>
    <property type="evidence" value="ECO:0007669"/>
    <property type="project" value="UniProtKB-KW"/>
</dbReference>
<evidence type="ECO:0000259" key="5">
    <source>
        <dbReference type="Pfam" id="PF02902"/>
    </source>
</evidence>
<evidence type="ECO:0000256" key="3">
    <source>
        <dbReference type="ARBA" id="ARBA00022801"/>
    </source>
</evidence>
<keyword evidence="7" id="KW-1185">Reference proteome</keyword>
<name>A0AAJ0FDM5_9PEZI</name>
<dbReference type="Gene3D" id="3.40.395.10">
    <property type="entry name" value="Adenoviral Proteinase, Chain A"/>
    <property type="match status" value="1"/>
</dbReference>
<dbReference type="InterPro" id="IPR038765">
    <property type="entry name" value="Papain-like_cys_pep_sf"/>
</dbReference>
<dbReference type="GO" id="GO:0019783">
    <property type="term" value="F:ubiquitin-like protein peptidase activity"/>
    <property type="evidence" value="ECO:0007669"/>
    <property type="project" value="UniProtKB-ARBA"/>
</dbReference>
<dbReference type="GO" id="GO:0008234">
    <property type="term" value="F:cysteine-type peptidase activity"/>
    <property type="evidence" value="ECO:0007669"/>
    <property type="project" value="InterPro"/>
</dbReference>
<keyword evidence="3" id="KW-0378">Hydrolase</keyword>
<gene>
    <name evidence="6" type="ORF">QBC33DRAFT_573497</name>
</gene>
<feature type="compositionally biased region" description="Low complexity" evidence="4">
    <location>
        <begin position="282"/>
        <end position="292"/>
    </location>
</feature>
<dbReference type="Pfam" id="PF02902">
    <property type="entry name" value="Peptidase_C48"/>
    <property type="match status" value="1"/>
</dbReference>
<dbReference type="SUPFAM" id="SSF54001">
    <property type="entry name" value="Cysteine proteinases"/>
    <property type="match status" value="1"/>
</dbReference>
<feature type="compositionally biased region" description="Polar residues" evidence="4">
    <location>
        <begin position="316"/>
        <end position="327"/>
    </location>
</feature>
<organism evidence="6 7">
    <name type="scientific">Phialemonium atrogriseum</name>
    <dbReference type="NCBI Taxonomy" id="1093897"/>
    <lineage>
        <taxon>Eukaryota</taxon>
        <taxon>Fungi</taxon>
        <taxon>Dikarya</taxon>
        <taxon>Ascomycota</taxon>
        <taxon>Pezizomycotina</taxon>
        <taxon>Sordariomycetes</taxon>
        <taxon>Sordariomycetidae</taxon>
        <taxon>Cephalothecales</taxon>
        <taxon>Cephalothecaceae</taxon>
        <taxon>Phialemonium</taxon>
    </lineage>
</organism>
<comment type="caution">
    <text evidence="6">The sequence shown here is derived from an EMBL/GenBank/DDBJ whole genome shotgun (WGS) entry which is preliminary data.</text>
</comment>
<dbReference type="Proteomes" id="UP001244011">
    <property type="component" value="Unassembled WGS sequence"/>
</dbReference>
<evidence type="ECO:0000313" key="7">
    <source>
        <dbReference type="Proteomes" id="UP001244011"/>
    </source>
</evidence>
<evidence type="ECO:0000313" key="6">
    <source>
        <dbReference type="EMBL" id="KAK1763407.1"/>
    </source>
</evidence>
<feature type="domain" description="Ubiquitin-like protease family profile" evidence="5">
    <location>
        <begin position="487"/>
        <end position="579"/>
    </location>
</feature>
<comment type="similarity">
    <text evidence="1">Belongs to the peptidase C48 family.</text>
</comment>
<dbReference type="InterPro" id="IPR003653">
    <property type="entry name" value="Peptidase_C48_C"/>
</dbReference>
<dbReference type="RefSeq" id="XP_060279620.1">
    <property type="nucleotide sequence ID" value="XM_060430703.1"/>
</dbReference>
<feature type="region of interest" description="Disordered" evidence="4">
    <location>
        <begin position="266"/>
        <end position="410"/>
    </location>
</feature>
<dbReference type="EMBL" id="MU839028">
    <property type="protein sequence ID" value="KAK1763407.1"/>
    <property type="molecule type" value="Genomic_DNA"/>
</dbReference>
<keyword evidence="2" id="KW-0645">Protease</keyword>
<reference evidence="6" key="1">
    <citation type="submission" date="2023-06" db="EMBL/GenBank/DDBJ databases">
        <title>Genome-scale phylogeny and comparative genomics of the fungal order Sordariales.</title>
        <authorList>
            <consortium name="Lawrence Berkeley National Laboratory"/>
            <person name="Hensen N."/>
            <person name="Bonometti L."/>
            <person name="Westerberg I."/>
            <person name="Brannstrom I.O."/>
            <person name="Guillou S."/>
            <person name="Cros-Aarteil S."/>
            <person name="Calhoun S."/>
            <person name="Haridas S."/>
            <person name="Kuo A."/>
            <person name="Mondo S."/>
            <person name="Pangilinan J."/>
            <person name="Riley R."/>
            <person name="Labutti K."/>
            <person name="Andreopoulos B."/>
            <person name="Lipzen A."/>
            <person name="Chen C."/>
            <person name="Yanf M."/>
            <person name="Daum C."/>
            <person name="Ng V."/>
            <person name="Clum A."/>
            <person name="Steindorff A."/>
            <person name="Ohm R."/>
            <person name="Martin F."/>
            <person name="Silar P."/>
            <person name="Natvig D."/>
            <person name="Lalanne C."/>
            <person name="Gautier V."/>
            <person name="Ament-Velasquez S.L."/>
            <person name="Kruys A."/>
            <person name="Hutchinson M.I."/>
            <person name="Powell A.J."/>
            <person name="Barry K."/>
            <person name="Miller A.N."/>
            <person name="Grigoriev I.V."/>
            <person name="Debuchy R."/>
            <person name="Gladieux P."/>
            <person name="Thoren M.H."/>
            <person name="Johannesson H."/>
        </authorList>
    </citation>
    <scope>NUCLEOTIDE SEQUENCE</scope>
    <source>
        <strain evidence="6">8032-3</strain>
    </source>
</reference>
<dbReference type="GeneID" id="85313890"/>
<sequence>MSRRAGRCQLFGNGVPVIVLSLISPDANLQRAIRPLLQLSDLGDVFFGFYQVCTDFAATYSAHDVCIQLPAVTQDILSLDNVPHNLNPRSRSDLRYLARHWNVKPGALLAEFPADFFSFWSRLRKLVTVHRRLDWPSARSRLLEQQAKRLSRSKDHRNGVTLWLACDADAVLDDISKNGYHRPYVSPAASIEIHHHQIMSLRNRALRVLSHEYALRVAREAAGGEDVDMGAAEHRAWATTTGLPAEDAAAAAAEAVVRLDGICMTREDGGRNTEDGDGGSDGASSGEAVAGEMRVAGGGSSSCRKRSPEEAAGDTGESSAEGPSQRYQPRRRHSRAEEDWDEDNDNDQGRAAPPREMEKRAVETAVNRPAAQQPLPPATEEEHPRPSTPPPNGTHDPEGRPPGLPRRGQPLSEVAVNDTLALLAATKRPSSLLAVSNSRQAGVRQLLVDNPKAKVLLPLRLRLLLPSGDGGSCGGSGRLEAQPQSNWVLAVVDRAARSVNVFDSMATDISTAAAFACCKAFVADLPGDRDNGRDGDRGWEMRALECPQQPNACDSGLVTLAVAVLITSGNDIVRKHMDSLYLSTVNRDQDQDLDQDQQQQQQDLGNQTPFRLWRCVFATLLLGSDAAPLCKRVSPQARISLPLAPTLQQGGNIHSFVAATQQWLERVRAEAPLRLRLAGEARHLAMVCALWLHILAVEVLLAADSRADGLELERAVIGLRGGVDWGVRRHGGAGGAG</sequence>
<proteinExistence type="inferred from homology"/>
<protein>
    <recommendedName>
        <fullName evidence="5">Ubiquitin-like protease family profile domain-containing protein</fullName>
    </recommendedName>
</protein>
<feature type="compositionally biased region" description="Basic and acidic residues" evidence="4">
    <location>
        <begin position="353"/>
        <end position="362"/>
    </location>
</feature>
<accession>A0AAJ0FDM5</accession>
<dbReference type="AlphaFoldDB" id="A0AAJ0FDM5"/>
<evidence type="ECO:0000256" key="2">
    <source>
        <dbReference type="ARBA" id="ARBA00022670"/>
    </source>
</evidence>
<evidence type="ECO:0000256" key="4">
    <source>
        <dbReference type="SAM" id="MobiDB-lite"/>
    </source>
</evidence>